<dbReference type="Gramene" id="Psat05G0342400-T1">
    <property type="protein sequence ID" value="KAI5407167.1"/>
    <property type="gene ID" value="KIW84_053424"/>
</dbReference>
<proteinExistence type="predicted"/>
<dbReference type="AlphaFoldDB" id="A0A9D5ADA0"/>
<gene>
    <name evidence="2" type="ORF">KIW84_053424</name>
</gene>
<dbReference type="Proteomes" id="UP001058974">
    <property type="component" value="Chromosome 5"/>
</dbReference>
<evidence type="ECO:0000313" key="3">
    <source>
        <dbReference type="Proteomes" id="UP001058974"/>
    </source>
</evidence>
<sequence length="204" mass="23603">MYRLPRFKGWLLGPQWQAHWTPDYTLQVKHESTICNESLDHAQGKVDMILELFLDCMTTNFSDRVVIGERTENELKAGKVQNATTCILPVYPQEQYLLPHKKPTQANQKQKQKQTNKGNNDRERRRPHFDSIPISYTHLLPIMIHVRAIVPKEIENSRIPYLSKHDPNATYGYHSRYIGHIRNSITSAIGSKDRSEEVASIARA</sequence>
<comment type="caution">
    <text evidence="2">The sequence shown here is derived from an EMBL/GenBank/DDBJ whole genome shotgun (WGS) entry which is preliminary data.</text>
</comment>
<evidence type="ECO:0000256" key="1">
    <source>
        <dbReference type="SAM" id="MobiDB-lite"/>
    </source>
</evidence>
<name>A0A9D5ADA0_PEA</name>
<accession>A0A9D5ADA0</accession>
<organism evidence="2 3">
    <name type="scientific">Pisum sativum</name>
    <name type="common">Garden pea</name>
    <name type="synonym">Lathyrus oleraceus</name>
    <dbReference type="NCBI Taxonomy" id="3888"/>
    <lineage>
        <taxon>Eukaryota</taxon>
        <taxon>Viridiplantae</taxon>
        <taxon>Streptophyta</taxon>
        <taxon>Embryophyta</taxon>
        <taxon>Tracheophyta</taxon>
        <taxon>Spermatophyta</taxon>
        <taxon>Magnoliopsida</taxon>
        <taxon>eudicotyledons</taxon>
        <taxon>Gunneridae</taxon>
        <taxon>Pentapetalae</taxon>
        <taxon>rosids</taxon>
        <taxon>fabids</taxon>
        <taxon>Fabales</taxon>
        <taxon>Fabaceae</taxon>
        <taxon>Papilionoideae</taxon>
        <taxon>50 kb inversion clade</taxon>
        <taxon>NPAAA clade</taxon>
        <taxon>Hologalegina</taxon>
        <taxon>IRL clade</taxon>
        <taxon>Fabeae</taxon>
        <taxon>Lathyrus</taxon>
    </lineage>
</organism>
<protein>
    <submittedName>
        <fullName evidence="2">Uncharacterized protein</fullName>
    </submittedName>
</protein>
<feature type="compositionally biased region" description="Low complexity" evidence="1">
    <location>
        <begin position="104"/>
        <end position="118"/>
    </location>
</feature>
<evidence type="ECO:0000313" key="2">
    <source>
        <dbReference type="EMBL" id="KAI5407167.1"/>
    </source>
</evidence>
<dbReference type="EMBL" id="JAMSHJ010000005">
    <property type="protein sequence ID" value="KAI5407167.1"/>
    <property type="molecule type" value="Genomic_DNA"/>
</dbReference>
<reference evidence="2 3" key="1">
    <citation type="journal article" date="2022" name="Nat. Genet.">
        <title>Improved pea reference genome and pan-genome highlight genomic features and evolutionary characteristics.</title>
        <authorList>
            <person name="Yang T."/>
            <person name="Liu R."/>
            <person name="Luo Y."/>
            <person name="Hu S."/>
            <person name="Wang D."/>
            <person name="Wang C."/>
            <person name="Pandey M.K."/>
            <person name="Ge S."/>
            <person name="Xu Q."/>
            <person name="Li N."/>
            <person name="Li G."/>
            <person name="Huang Y."/>
            <person name="Saxena R.K."/>
            <person name="Ji Y."/>
            <person name="Li M."/>
            <person name="Yan X."/>
            <person name="He Y."/>
            <person name="Liu Y."/>
            <person name="Wang X."/>
            <person name="Xiang C."/>
            <person name="Varshney R.K."/>
            <person name="Ding H."/>
            <person name="Gao S."/>
            <person name="Zong X."/>
        </authorList>
    </citation>
    <scope>NUCLEOTIDE SEQUENCE [LARGE SCALE GENOMIC DNA]</scope>
    <source>
        <strain evidence="2 3">cv. Zhongwan 6</strain>
    </source>
</reference>
<keyword evidence="3" id="KW-1185">Reference proteome</keyword>
<feature type="region of interest" description="Disordered" evidence="1">
    <location>
        <begin position="102"/>
        <end position="128"/>
    </location>
</feature>